<name>A0A328BGB0_9CAUL</name>
<dbReference type="Proteomes" id="UP000249524">
    <property type="component" value="Unassembled WGS sequence"/>
</dbReference>
<keyword evidence="6" id="KW-0418">Kinase</keyword>
<dbReference type="EMBL" id="QFYS01000005">
    <property type="protein sequence ID" value="RAK64874.1"/>
    <property type="molecule type" value="Genomic_DNA"/>
</dbReference>
<evidence type="ECO:0000256" key="7">
    <source>
        <dbReference type="ARBA" id="ARBA00022840"/>
    </source>
</evidence>
<feature type="transmembrane region" description="Helical" evidence="11">
    <location>
        <begin position="86"/>
        <end position="106"/>
    </location>
</feature>
<dbReference type="InterPro" id="IPR025201">
    <property type="entry name" value="KdpD_TM"/>
</dbReference>
<feature type="domain" description="Sensor protein KdpD transmembrane" evidence="12">
    <location>
        <begin position="40"/>
        <end position="131"/>
    </location>
</feature>
<dbReference type="Pfam" id="PF13493">
    <property type="entry name" value="DUF4118"/>
    <property type="match status" value="1"/>
</dbReference>
<dbReference type="AlphaFoldDB" id="A0A328BGB0"/>
<keyword evidence="9" id="KW-0902">Two-component regulatory system</keyword>
<keyword evidence="5" id="KW-0547">Nucleotide-binding</keyword>
<feature type="transmembrane region" description="Helical" evidence="11">
    <location>
        <begin position="59"/>
        <end position="79"/>
    </location>
</feature>
<comment type="subcellular location">
    <subcellularLocation>
        <location evidence="1">Membrane</location>
        <topology evidence="1">Multi-pass membrane protein</topology>
    </subcellularLocation>
</comment>
<evidence type="ECO:0000256" key="1">
    <source>
        <dbReference type="ARBA" id="ARBA00004141"/>
    </source>
</evidence>
<reference evidence="13 14" key="1">
    <citation type="submission" date="2018-05" db="EMBL/GenBank/DDBJ databases">
        <authorList>
            <person name="Lanie J.A."/>
            <person name="Ng W.-L."/>
            <person name="Kazmierczak K.M."/>
            <person name="Andrzejewski T.M."/>
            <person name="Davidsen T.M."/>
            <person name="Wayne K.J."/>
            <person name="Tettelin H."/>
            <person name="Glass J.I."/>
            <person name="Rusch D."/>
            <person name="Podicherti R."/>
            <person name="Tsui H.-C.T."/>
            <person name="Winkler M.E."/>
        </authorList>
    </citation>
    <scope>NUCLEOTIDE SEQUENCE [LARGE SCALE GENOMIC DNA]</scope>
    <source>
        <strain evidence="13 14">BUT-10</strain>
    </source>
</reference>
<proteinExistence type="predicted"/>
<accession>A0A328BGB0</accession>
<feature type="transmembrane region" description="Helical" evidence="11">
    <location>
        <begin position="37"/>
        <end position="53"/>
    </location>
</feature>
<feature type="transmembrane region" description="Helical" evidence="11">
    <location>
        <begin position="118"/>
        <end position="139"/>
    </location>
</feature>
<evidence type="ECO:0000256" key="6">
    <source>
        <dbReference type="ARBA" id="ARBA00022777"/>
    </source>
</evidence>
<organism evidence="13 14">
    <name type="scientific">Phenylobacterium kunshanense</name>
    <dbReference type="NCBI Taxonomy" id="1445034"/>
    <lineage>
        <taxon>Bacteria</taxon>
        <taxon>Pseudomonadati</taxon>
        <taxon>Pseudomonadota</taxon>
        <taxon>Alphaproteobacteria</taxon>
        <taxon>Caulobacterales</taxon>
        <taxon>Caulobacteraceae</taxon>
        <taxon>Phenylobacterium</taxon>
    </lineage>
</organism>
<evidence type="ECO:0000256" key="5">
    <source>
        <dbReference type="ARBA" id="ARBA00022741"/>
    </source>
</evidence>
<keyword evidence="8 11" id="KW-1133">Transmembrane helix</keyword>
<gene>
    <name evidence="13" type="ORF">DJ019_12745</name>
</gene>
<sequence>MGPVSGGSLKHASAPCARGAAMSRVSEILAAAGRRPIMAWVWTAGLVAIAFAFRSTMHGVLGGSLSYSAFYPAVILSAYAFGRGPAIAAALVSAVLGFAVFAAPSFDWQLAPNVLMGALFFVITCAVAIVVITGLTGALRQVSHELGRAQAVADSHAGLFRELNDRISHHMRLVAGVLALQAKGEPEPQVADGLRRAMERSLLISRVHRDLGGREDGPVDLDAFAAALARAVCVARDEPAERVVIRPSGLSLGVEETTSLGVALAECLGALLEADVAGPLAVRFGADGRQAEVAISEAGQAAEGVLVSVSNGYLLRAMAEQLGAAVALRADAQGAALVLSIPRTGAVGPGPAATFH</sequence>
<keyword evidence="10 11" id="KW-0472">Membrane</keyword>
<dbReference type="OrthoDB" id="7184839at2"/>
<evidence type="ECO:0000256" key="10">
    <source>
        <dbReference type="ARBA" id="ARBA00023136"/>
    </source>
</evidence>
<evidence type="ECO:0000256" key="2">
    <source>
        <dbReference type="ARBA" id="ARBA00022553"/>
    </source>
</evidence>
<evidence type="ECO:0000256" key="8">
    <source>
        <dbReference type="ARBA" id="ARBA00022989"/>
    </source>
</evidence>
<keyword evidence="14" id="KW-1185">Reference proteome</keyword>
<keyword evidence="2" id="KW-0597">Phosphoprotein</keyword>
<evidence type="ECO:0000256" key="9">
    <source>
        <dbReference type="ARBA" id="ARBA00023012"/>
    </source>
</evidence>
<evidence type="ECO:0000256" key="3">
    <source>
        <dbReference type="ARBA" id="ARBA00022679"/>
    </source>
</evidence>
<evidence type="ECO:0000313" key="14">
    <source>
        <dbReference type="Proteomes" id="UP000249524"/>
    </source>
</evidence>
<protein>
    <recommendedName>
        <fullName evidence="12">Sensor protein KdpD transmembrane domain-containing protein</fullName>
    </recommendedName>
</protein>
<keyword evidence="7" id="KW-0067">ATP-binding</keyword>
<dbReference type="GO" id="GO:0005524">
    <property type="term" value="F:ATP binding"/>
    <property type="evidence" value="ECO:0007669"/>
    <property type="project" value="UniProtKB-KW"/>
</dbReference>
<keyword evidence="4 11" id="KW-0812">Transmembrane</keyword>
<evidence type="ECO:0000256" key="11">
    <source>
        <dbReference type="SAM" id="Phobius"/>
    </source>
</evidence>
<dbReference type="GO" id="GO:0016020">
    <property type="term" value="C:membrane"/>
    <property type="evidence" value="ECO:0007669"/>
    <property type="project" value="UniProtKB-SubCell"/>
</dbReference>
<comment type="caution">
    <text evidence="13">The sequence shown here is derived from an EMBL/GenBank/DDBJ whole genome shotgun (WGS) entry which is preliminary data.</text>
</comment>
<dbReference type="InterPro" id="IPR038318">
    <property type="entry name" value="KdpD_sf"/>
</dbReference>
<keyword evidence="3" id="KW-0808">Transferase</keyword>
<dbReference type="GO" id="GO:0000160">
    <property type="term" value="P:phosphorelay signal transduction system"/>
    <property type="evidence" value="ECO:0007669"/>
    <property type="project" value="UniProtKB-KW"/>
</dbReference>
<dbReference type="GO" id="GO:0016301">
    <property type="term" value="F:kinase activity"/>
    <property type="evidence" value="ECO:0007669"/>
    <property type="project" value="UniProtKB-KW"/>
</dbReference>
<evidence type="ECO:0000256" key="4">
    <source>
        <dbReference type="ARBA" id="ARBA00022692"/>
    </source>
</evidence>
<dbReference type="Gene3D" id="1.20.120.620">
    <property type="entry name" value="Backbone structure of the membrane domain of e. Coli histidine kinase receptor kdpd"/>
    <property type="match status" value="1"/>
</dbReference>
<evidence type="ECO:0000259" key="12">
    <source>
        <dbReference type="Pfam" id="PF13493"/>
    </source>
</evidence>
<evidence type="ECO:0000313" key="13">
    <source>
        <dbReference type="EMBL" id="RAK64874.1"/>
    </source>
</evidence>